<dbReference type="OrthoDB" id="823504at2759"/>
<dbReference type="EMBL" id="WOCE01000002">
    <property type="protein sequence ID" value="KAE9620053.1"/>
    <property type="molecule type" value="Genomic_DNA"/>
</dbReference>
<keyword evidence="4" id="KW-0560">Oxidoreductase</keyword>
<comment type="caution">
    <text evidence="6">The sequence shown here is derived from an EMBL/GenBank/DDBJ whole genome shotgun (WGS) entry which is preliminary data.</text>
</comment>
<dbReference type="GO" id="GO:0006952">
    <property type="term" value="P:defense response"/>
    <property type="evidence" value="ECO:0007669"/>
    <property type="project" value="UniProtKB-KW"/>
</dbReference>
<keyword evidence="1" id="KW-0479">Metal-binding</keyword>
<keyword evidence="2" id="KW-0611">Plant defense</keyword>
<reference evidence="7" key="1">
    <citation type="journal article" date="2020" name="Nat. Commun.">
        <title>Genome sequence of the cluster root forming white lupin.</title>
        <authorList>
            <person name="Hufnagel B."/>
            <person name="Marques A."/>
            <person name="Soriano A."/>
            <person name="Marques L."/>
            <person name="Divol F."/>
            <person name="Doumas P."/>
            <person name="Sallet E."/>
            <person name="Mancinotti D."/>
            <person name="Carrere S."/>
            <person name="Marande W."/>
            <person name="Arribat S."/>
            <person name="Keller J."/>
            <person name="Huneau C."/>
            <person name="Blein T."/>
            <person name="Aime D."/>
            <person name="Laguerre M."/>
            <person name="Taylor J."/>
            <person name="Schubert V."/>
            <person name="Nelson M."/>
            <person name="Geu-Flores F."/>
            <person name="Crespi M."/>
            <person name="Gallardo-Guerrero K."/>
            <person name="Delaux P.-M."/>
            <person name="Salse J."/>
            <person name="Berges H."/>
            <person name="Guyot R."/>
            <person name="Gouzy J."/>
            <person name="Peret B."/>
        </authorList>
    </citation>
    <scope>NUCLEOTIDE SEQUENCE [LARGE SCALE GENOMIC DNA]</scope>
    <source>
        <strain evidence="7">cv. Amiga</strain>
    </source>
</reference>
<evidence type="ECO:0000256" key="3">
    <source>
        <dbReference type="ARBA" id="ARBA00022964"/>
    </source>
</evidence>
<dbReference type="PROSITE" id="PS50292">
    <property type="entry name" value="PEROXIDASE_3"/>
    <property type="match status" value="1"/>
</dbReference>
<dbReference type="PANTHER" id="PTHR11903:SF11">
    <property type="entry name" value="ALPHA-DIOXYGENASE 1"/>
    <property type="match status" value="1"/>
</dbReference>
<dbReference type="InterPro" id="IPR010255">
    <property type="entry name" value="Haem_peroxidase_sf"/>
</dbReference>
<dbReference type="InterPro" id="IPR019791">
    <property type="entry name" value="Haem_peroxidase_animal"/>
</dbReference>
<dbReference type="Pfam" id="PF03098">
    <property type="entry name" value="An_peroxidase"/>
    <property type="match status" value="1"/>
</dbReference>
<protein>
    <submittedName>
        <fullName evidence="6">Putative hem peroxidase</fullName>
    </submittedName>
</protein>
<evidence type="ECO:0000256" key="1">
    <source>
        <dbReference type="ARBA" id="ARBA00022723"/>
    </source>
</evidence>
<evidence type="ECO:0000256" key="5">
    <source>
        <dbReference type="ARBA" id="ARBA00023004"/>
    </source>
</evidence>
<evidence type="ECO:0000256" key="2">
    <source>
        <dbReference type="ARBA" id="ARBA00022821"/>
    </source>
</evidence>
<accession>A0A6A4R2V8</accession>
<evidence type="ECO:0000313" key="7">
    <source>
        <dbReference type="Proteomes" id="UP000447434"/>
    </source>
</evidence>
<organism evidence="6 7">
    <name type="scientific">Lupinus albus</name>
    <name type="common">White lupine</name>
    <name type="synonym">Lupinus termis</name>
    <dbReference type="NCBI Taxonomy" id="3870"/>
    <lineage>
        <taxon>Eukaryota</taxon>
        <taxon>Viridiplantae</taxon>
        <taxon>Streptophyta</taxon>
        <taxon>Embryophyta</taxon>
        <taxon>Tracheophyta</taxon>
        <taxon>Spermatophyta</taxon>
        <taxon>Magnoliopsida</taxon>
        <taxon>eudicotyledons</taxon>
        <taxon>Gunneridae</taxon>
        <taxon>Pentapetalae</taxon>
        <taxon>rosids</taxon>
        <taxon>fabids</taxon>
        <taxon>Fabales</taxon>
        <taxon>Fabaceae</taxon>
        <taxon>Papilionoideae</taxon>
        <taxon>50 kb inversion clade</taxon>
        <taxon>genistoids sensu lato</taxon>
        <taxon>core genistoids</taxon>
        <taxon>Genisteae</taxon>
        <taxon>Lupinus</taxon>
    </lineage>
</organism>
<sequence length="181" mass="21007">MWSIVTEPIKSFVSNSVHQFIHKDFHEAIARMTIIDAFLFFIVHSIDKFATWHRLPVFLGLVYLGIRRHLHQEYNLFNVGLTPLGVRFNPFDFPFRTADGKFNDPFNEVAGSQGSFFGRNILPVDQKNTLLKPDPMLVATKLLARRTYKDTGKQFNVIAASWIQFMIHDWIDHLEETSQVV</sequence>
<proteinExistence type="predicted"/>
<dbReference type="InterPro" id="IPR050783">
    <property type="entry name" value="Oxylipin_biosynth_metab"/>
</dbReference>
<dbReference type="GO" id="GO:0020037">
    <property type="term" value="F:heme binding"/>
    <property type="evidence" value="ECO:0007669"/>
    <property type="project" value="InterPro"/>
</dbReference>
<evidence type="ECO:0000256" key="4">
    <source>
        <dbReference type="ARBA" id="ARBA00023002"/>
    </source>
</evidence>
<dbReference type="Proteomes" id="UP000447434">
    <property type="component" value="Chromosome 2"/>
</dbReference>
<name>A0A6A4R2V8_LUPAL</name>
<keyword evidence="5" id="KW-0408">Iron</keyword>
<dbReference type="SUPFAM" id="SSF48113">
    <property type="entry name" value="Heme-dependent peroxidases"/>
    <property type="match status" value="1"/>
</dbReference>
<dbReference type="Gene3D" id="1.10.640.10">
    <property type="entry name" value="Haem peroxidase domain superfamily, animal type"/>
    <property type="match status" value="1"/>
</dbReference>
<dbReference type="AlphaFoldDB" id="A0A6A4R2V8"/>
<dbReference type="GO" id="GO:0016702">
    <property type="term" value="F:oxidoreductase activity, acting on single donors with incorporation of molecular oxygen, incorporation of two atoms of oxygen"/>
    <property type="evidence" value="ECO:0007669"/>
    <property type="project" value="TreeGrafter"/>
</dbReference>
<keyword evidence="7" id="KW-1185">Reference proteome</keyword>
<dbReference type="PANTHER" id="PTHR11903">
    <property type="entry name" value="PROSTAGLANDIN G/H SYNTHASE"/>
    <property type="match status" value="1"/>
</dbReference>
<keyword evidence="6" id="KW-0575">Peroxidase</keyword>
<dbReference type="GO" id="GO:0004601">
    <property type="term" value="F:peroxidase activity"/>
    <property type="evidence" value="ECO:0007669"/>
    <property type="project" value="UniProtKB-KW"/>
</dbReference>
<dbReference type="GO" id="GO:0006631">
    <property type="term" value="P:fatty acid metabolic process"/>
    <property type="evidence" value="ECO:0007669"/>
    <property type="project" value="UniProtKB-ARBA"/>
</dbReference>
<keyword evidence="3" id="KW-0223">Dioxygenase</keyword>
<evidence type="ECO:0000313" key="6">
    <source>
        <dbReference type="EMBL" id="KAE9620053.1"/>
    </source>
</evidence>
<dbReference type="GO" id="GO:0046872">
    <property type="term" value="F:metal ion binding"/>
    <property type="evidence" value="ECO:0007669"/>
    <property type="project" value="UniProtKB-KW"/>
</dbReference>
<gene>
    <name evidence="6" type="ORF">Lalb_Chr02g0159701</name>
</gene>
<dbReference type="InterPro" id="IPR037120">
    <property type="entry name" value="Haem_peroxidase_sf_animal"/>
</dbReference>
<dbReference type="GO" id="GO:0006979">
    <property type="term" value="P:response to oxidative stress"/>
    <property type="evidence" value="ECO:0007669"/>
    <property type="project" value="InterPro"/>
</dbReference>